<feature type="binding site" evidence="6">
    <location>
        <begin position="155"/>
        <end position="157"/>
    </location>
    <ligand>
        <name>ATP</name>
        <dbReference type="ChEBI" id="CHEBI:30616"/>
    </ligand>
</feature>
<dbReference type="GO" id="GO:0008360">
    <property type="term" value="P:regulation of cell shape"/>
    <property type="evidence" value="ECO:0007669"/>
    <property type="project" value="UniProtKB-UniRule"/>
</dbReference>
<dbReference type="GO" id="GO:0000902">
    <property type="term" value="P:cell morphogenesis"/>
    <property type="evidence" value="ECO:0007669"/>
    <property type="project" value="InterPro"/>
</dbReference>
<evidence type="ECO:0000256" key="1">
    <source>
        <dbReference type="ARBA" id="ARBA00022490"/>
    </source>
</evidence>
<evidence type="ECO:0000313" key="7">
    <source>
        <dbReference type="EMBL" id="HIX65256.1"/>
    </source>
</evidence>
<comment type="caution">
    <text evidence="6">Lacks conserved residue(s) required for the propagation of feature annotation.</text>
</comment>
<dbReference type="InterPro" id="IPR043129">
    <property type="entry name" value="ATPase_NBD"/>
</dbReference>
<evidence type="ECO:0000256" key="2">
    <source>
        <dbReference type="ARBA" id="ARBA00022741"/>
    </source>
</evidence>
<dbReference type="InterPro" id="IPR004753">
    <property type="entry name" value="MreB"/>
</dbReference>
<comment type="subunit">
    <text evidence="6">Forms polymers.</text>
</comment>
<dbReference type="PANTHER" id="PTHR42749:SF1">
    <property type="entry name" value="CELL SHAPE-DETERMINING PROTEIN MREB"/>
    <property type="match status" value="1"/>
</dbReference>
<dbReference type="EMBL" id="DXES01000067">
    <property type="protein sequence ID" value="HIX65256.1"/>
    <property type="molecule type" value="Genomic_DNA"/>
</dbReference>
<keyword evidence="4 6" id="KW-0133">Cell shape</keyword>
<dbReference type="HAMAP" id="MF_02207">
    <property type="entry name" value="MreB"/>
    <property type="match status" value="1"/>
</dbReference>
<keyword evidence="3 6" id="KW-0067">ATP-binding</keyword>
<dbReference type="Gene3D" id="3.30.420.40">
    <property type="match status" value="2"/>
</dbReference>
<reference evidence="7" key="2">
    <citation type="submission" date="2021-04" db="EMBL/GenBank/DDBJ databases">
        <authorList>
            <person name="Gilroy R."/>
        </authorList>
    </citation>
    <scope>NUCLEOTIDE SEQUENCE</scope>
    <source>
        <strain evidence="7">CHK188-5543</strain>
    </source>
</reference>
<evidence type="ECO:0000256" key="4">
    <source>
        <dbReference type="ARBA" id="ARBA00022960"/>
    </source>
</evidence>
<dbReference type="PANTHER" id="PTHR42749">
    <property type="entry name" value="CELL SHAPE-DETERMINING PROTEIN MREB"/>
    <property type="match status" value="1"/>
</dbReference>
<keyword evidence="2 6" id="KW-0547">Nucleotide-binding</keyword>
<dbReference type="NCBIfam" id="TIGR00904">
    <property type="entry name" value="mreB"/>
    <property type="match status" value="1"/>
</dbReference>
<gene>
    <name evidence="6" type="primary">mreB</name>
    <name evidence="7" type="ORF">H9736_03305</name>
</gene>
<dbReference type="CDD" id="cd10225">
    <property type="entry name" value="ASKHA_NBD_MreB-like"/>
    <property type="match status" value="1"/>
</dbReference>
<comment type="similarity">
    <text evidence="5 6">Belongs to the FtsA/MreB family.</text>
</comment>
<evidence type="ECO:0000256" key="5">
    <source>
        <dbReference type="ARBA" id="ARBA00023458"/>
    </source>
</evidence>
<evidence type="ECO:0000313" key="8">
    <source>
        <dbReference type="Proteomes" id="UP000886800"/>
    </source>
</evidence>
<comment type="subcellular location">
    <subcellularLocation>
        <location evidence="6">Cytoplasm</location>
    </subcellularLocation>
    <text evidence="6">Membrane-associated.</text>
</comment>
<comment type="function">
    <text evidence="6">Forms membrane-associated dynamic filaments that are essential for cell shape determination. Acts by regulating cell wall synthesis and cell elongation, and thus cell shape. A feedback loop between cell geometry and MreB localization may maintain elongated cell shape by targeting cell wall growth to regions of negative cell wall curvature.</text>
</comment>
<evidence type="ECO:0000256" key="6">
    <source>
        <dbReference type="HAMAP-Rule" id="MF_02207"/>
    </source>
</evidence>
<proteinExistence type="inferred from homology"/>
<sequence>MHGMDIGIDLGTATVLVYDSARGIVLREPSVVAVNTRTGDILAVGEEAHAMLGKTPATIAAIRPLEDGVISDYKTTEQMIKYFLKKACPTSVVKPRVALCVPSLVTNVEAQAVVDAAVAAGARSVYLIEEPVAAAIGSGLDISRPNGNLILDIGGGTSDVAVLSLNGIVCKTSIKLAGDKFNAAIVRYVRGRYNLLIGERMAEQVKMAIASVDEAAPEATYEVKGRNLAAGLPARQTITRSELFPVVLELAAEIRDAVHSVVERTPPELVGDIYENGMVMTGGGCLLHGLDTYLSRMLKLPVRRAENPVESVAVGTGLSFGYIDQLVDGFVTSSTHKH</sequence>
<feature type="binding site" evidence="6">
    <location>
        <begin position="203"/>
        <end position="206"/>
    </location>
    <ligand>
        <name>ATP</name>
        <dbReference type="ChEBI" id="CHEBI:30616"/>
    </ligand>
</feature>
<protein>
    <recommendedName>
        <fullName evidence="6">Cell shape-determining protein MreB</fullName>
    </recommendedName>
</protein>
<keyword evidence="1 6" id="KW-0963">Cytoplasm</keyword>
<dbReference type="NCBIfam" id="NF010539">
    <property type="entry name" value="PRK13927.1"/>
    <property type="match status" value="1"/>
</dbReference>
<reference evidence="7" key="1">
    <citation type="journal article" date="2021" name="PeerJ">
        <title>Extensive microbial diversity within the chicken gut microbiome revealed by metagenomics and culture.</title>
        <authorList>
            <person name="Gilroy R."/>
            <person name="Ravi A."/>
            <person name="Getino M."/>
            <person name="Pursley I."/>
            <person name="Horton D.L."/>
            <person name="Alikhan N.F."/>
            <person name="Baker D."/>
            <person name="Gharbi K."/>
            <person name="Hall N."/>
            <person name="Watson M."/>
            <person name="Adriaenssens E.M."/>
            <person name="Foster-Nyarko E."/>
            <person name="Jarju S."/>
            <person name="Secka A."/>
            <person name="Antonio M."/>
            <person name="Oren A."/>
            <person name="Chaudhuri R.R."/>
            <person name="La Ragione R."/>
            <person name="Hildebrand F."/>
            <person name="Pallen M.J."/>
        </authorList>
    </citation>
    <scope>NUCLEOTIDE SEQUENCE</scope>
    <source>
        <strain evidence="7">CHK188-5543</strain>
    </source>
</reference>
<dbReference type="PRINTS" id="PR01652">
    <property type="entry name" value="SHAPEPROTEIN"/>
</dbReference>
<accession>A0A9D1WQI9</accession>
<dbReference type="InterPro" id="IPR056546">
    <property type="entry name" value="MreB_MamK-like"/>
</dbReference>
<dbReference type="GO" id="GO:0005524">
    <property type="term" value="F:ATP binding"/>
    <property type="evidence" value="ECO:0007669"/>
    <property type="project" value="UniProtKB-KW"/>
</dbReference>
<organism evidence="7 8">
    <name type="scientific">Candidatus Anaerotruncus excrementipullorum</name>
    <dbReference type="NCBI Taxonomy" id="2838465"/>
    <lineage>
        <taxon>Bacteria</taxon>
        <taxon>Bacillati</taxon>
        <taxon>Bacillota</taxon>
        <taxon>Clostridia</taxon>
        <taxon>Eubacteriales</taxon>
        <taxon>Oscillospiraceae</taxon>
        <taxon>Anaerotruncus</taxon>
    </lineage>
</organism>
<evidence type="ECO:0000256" key="3">
    <source>
        <dbReference type="ARBA" id="ARBA00022840"/>
    </source>
</evidence>
<dbReference type="Pfam" id="PF06723">
    <property type="entry name" value="MreB_Mbl"/>
    <property type="match status" value="1"/>
</dbReference>
<dbReference type="AlphaFoldDB" id="A0A9D1WQI9"/>
<dbReference type="SUPFAM" id="SSF53067">
    <property type="entry name" value="Actin-like ATPase domain"/>
    <property type="match status" value="2"/>
</dbReference>
<dbReference type="GO" id="GO:0005737">
    <property type="term" value="C:cytoplasm"/>
    <property type="evidence" value="ECO:0007669"/>
    <property type="project" value="UniProtKB-SubCell"/>
</dbReference>
<name>A0A9D1WQI9_9FIRM</name>
<dbReference type="Proteomes" id="UP000886800">
    <property type="component" value="Unassembled WGS sequence"/>
</dbReference>
<comment type="caution">
    <text evidence="7">The sequence shown here is derived from an EMBL/GenBank/DDBJ whole genome shotgun (WGS) entry which is preliminary data.</text>
</comment>